<accession>A0ABR3NG80</accession>
<evidence type="ECO:0000313" key="3">
    <source>
        <dbReference type="Proteomes" id="UP001558613"/>
    </source>
</evidence>
<feature type="compositionally biased region" description="Basic and acidic residues" evidence="1">
    <location>
        <begin position="99"/>
        <end position="113"/>
    </location>
</feature>
<keyword evidence="3" id="KW-1185">Reference proteome</keyword>
<evidence type="ECO:0000313" key="2">
    <source>
        <dbReference type="EMBL" id="KAL1275972.1"/>
    </source>
</evidence>
<feature type="region of interest" description="Disordered" evidence="1">
    <location>
        <begin position="56"/>
        <end position="114"/>
    </location>
</feature>
<name>A0ABR3NG80_9TELE</name>
<protein>
    <submittedName>
        <fullName evidence="2">Uncharacterized protein</fullName>
    </submittedName>
</protein>
<sequence>ARPRVKEQSQIKRKRLEVERRHTDLWTRFIHLLQKDPILSAETPKSLSDLKDISACAAGKPPSRVPTATAAQLYPHPNKSPGSYRGDKGAPRRRSKSNNGEKSEHDTGTEAKSQKLTLLQREGWDCECQGVVRVCVRLCVSQLVIVSFDKARLQEYKGTSHRKPVTVCWRTLAHTGLGLGIKKRF</sequence>
<organism evidence="2 3">
    <name type="scientific">Cirrhinus molitorella</name>
    <name type="common">mud carp</name>
    <dbReference type="NCBI Taxonomy" id="172907"/>
    <lineage>
        <taxon>Eukaryota</taxon>
        <taxon>Metazoa</taxon>
        <taxon>Chordata</taxon>
        <taxon>Craniata</taxon>
        <taxon>Vertebrata</taxon>
        <taxon>Euteleostomi</taxon>
        <taxon>Actinopterygii</taxon>
        <taxon>Neopterygii</taxon>
        <taxon>Teleostei</taxon>
        <taxon>Ostariophysi</taxon>
        <taxon>Cypriniformes</taxon>
        <taxon>Cyprinidae</taxon>
        <taxon>Labeoninae</taxon>
        <taxon>Labeonini</taxon>
        <taxon>Cirrhinus</taxon>
    </lineage>
</organism>
<proteinExistence type="predicted"/>
<gene>
    <name evidence="2" type="ORF">QQF64_035595</name>
</gene>
<dbReference type="Proteomes" id="UP001558613">
    <property type="component" value="Unassembled WGS sequence"/>
</dbReference>
<reference evidence="2 3" key="1">
    <citation type="submission" date="2023-09" db="EMBL/GenBank/DDBJ databases">
        <authorList>
            <person name="Wang M."/>
        </authorList>
    </citation>
    <scope>NUCLEOTIDE SEQUENCE [LARGE SCALE GENOMIC DNA]</scope>
    <source>
        <strain evidence="2">GT-2023</strain>
        <tissue evidence="2">Liver</tissue>
    </source>
</reference>
<evidence type="ECO:0000256" key="1">
    <source>
        <dbReference type="SAM" id="MobiDB-lite"/>
    </source>
</evidence>
<comment type="caution">
    <text evidence="2">The sequence shown here is derived from an EMBL/GenBank/DDBJ whole genome shotgun (WGS) entry which is preliminary data.</text>
</comment>
<dbReference type="EMBL" id="JAYMGO010000004">
    <property type="protein sequence ID" value="KAL1275972.1"/>
    <property type="molecule type" value="Genomic_DNA"/>
</dbReference>
<feature type="non-terminal residue" evidence="2">
    <location>
        <position position="1"/>
    </location>
</feature>